<organism evidence="1 2">
    <name type="scientific">Cudoniella acicularis</name>
    <dbReference type="NCBI Taxonomy" id="354080"/>
    <lineage>
        <taxon>Eukaryota</taxon>
        <taxon>Fungi</taxon>
        <taxon>Dikarya</taxon>
        <taxon>Ascomycota</taxon>
        <taxon>Pezizomycotina</taxon>
        <taxon>Leotiomycetes</taxon>
        <taxon>Helotiales</taxon>
        <taxon>Tricladiaceae</taxon>
        <taxon>Cudoniella</taxon>
    </lineage>
</organism>
<protein>
    <submittedName>
        <fullName evidence="1">Uncharacterized protein</fullName>
    </submittedName>
</protein>
<accession>A0A8H4RIT5</accession>
<dbReference type="Proteomes" id="UP000566819">
    <property type="component" value="Unassembled WGS sequence"/>
</dbReference>
<dbReference type="AlphaFoldDB" id="A0A8H4RIT5"/>
<comment type="caution">
    <text evidence="1">The sequence shown here is derived from an EMBL/GenBank/DDBJ whole genome shotgun (WGS) entry which is preliminary data.</text>
</comment>
<sequence>MSPPLPPTPSNRQNGGSVNFRERQNAQFASPKKCAMAQNKGPMVAILAPTKDDFASTEVIAIEICELVASYNWLESENPTILVPVETFRPGGFQSQNYGYWILQAMTTYGDDYKESSSHYRIVTYKLGDMEYLVRFEADALLDDNADPKSGNVEERKINMEDGHTIAQQTAEPPTPSRVQVIDRGEAVTQSQILEIKSCIPGEKEYMSKNISQFWISRTQRILLASHQNGLIETEPTKYNIGEQFKDWEVKMPKI</sequence>
<reference evidence="1 2" key="1">
    <citation type="submission" date="2020-03" db="EMBL/GenBank/DDBJ databases">
        <title>Draft Genome Sequence of Cudoniella acicularis.</title>
        <authorList>
            <person name="Buettner E."/>
            <person name="Kellner H."/>
        </authorList>
    </citation>
    <scope>NUCLEOTIDE SEQUENCE [LARGE SCALE GENOMIC DNA]</scope>
    <source>
        <strain evidence="1 2">DSM 108380</strain>
    </source>
</reference>
<evidence type="ECO:0000313" key="1">
    <source>
        <dbReference type="EMBL" id="KAF4630061.1"/>
    </source>
</evidence>
<proteinExistence type="predicted"/>
<name>A0A8H4RIT5_9HELO</name>
<dbReference type="PANTHER" id="PTHR35179:SF2">
    <property type="entry name" value="START DOMAIN-CONTAINING PROTEIN"/>
    <property type="match status" value="1"/>
</dbReference>
<gene>
    <name evidence="1" type="ORF">G7Y89_g8086</name>
</gene>
<evidence type="ECO:0000313" key="2">
    <source>
        <dbReference type="Proteomes" id="UP000566819"/>
    </source>
</evidence>
<dbReference type="PANTHER" id="PTHR35179">
    <property type="entry name" value="PROTEIN CBG02620"/>
    <property type="match status" value="1"/>
</dbReference>
<dbReference type="OrthoDB" id="420564at2759"/>
<keyword evidence="2" id="KW-1185">Reference proteome</keyword>
<dbReference type="EMBL" id="JAAMPI010000594">
    <property type="protein sequence ID" value="KAF4630061.1"/>
    <property type="molecule type" value="Genomic_DNA"/>
</dbReference>